<evidence type="ECO:0000256" key="1">
    <source>
        <dbReference type="SAM" id="MobiDB-lite"/>
    </source>
</evidence>
<feature type="region of interest" description="Disordered" evidence="1">
    <location>
        <begin position="542"/>
        <end position="564"/>
    </location>
</feature>
<feature type="compositionally biased region" description="Low complexity" evidence="1">
    <location>
        <begin position="615"/>
        <end position="633"/>
    </location>
</feature>
<keyword evidence="3" id="KW-1185">Reference proteome</keyword>
<dbReference type="Proteomes" id="UP001642464">
    <property type="component" value="Unassembled WGS sequence"/>
</dbReference>
<proteinExistence type="predicted"/>
<accession>A0ABP0LUD8</accession>
<evidence type="ECO:0000313" key="3">
    <source>
        <dbReference type="Proteomes" id="UP001642464"/>
    </source>
</evidence>
<gene>
    <name evidence="2" type="ORF">SCF082_LOCUS24286</name>
</gene>
<evidence type="ECO:0000313" key="2">
    <source>
        <dbReference type="EMBL" id="CAK9042124.1"/>
    </source>
</evidence>
<comment type="caution">
    <text evidence="2">The sequence shown here is derived from an EMBL/GenBank/DDBJ whole genome shotgun (WGS) entry which is preliminary data.</text>
</comment>
<protein>
    <submittedName>
        <fullName evidence="2">Copia protein</fullName>
    </submittedName>
</protein>
<feature type="region of interest" description="Disordered" evidence="1">
    <location>
        <begin position="611"/>
        <end position="647"/>
    </location>
</feature>
<sequence>MASKYQLNALQPIDLREGIDLKTKEGRDLVWHAVTRHRPLLVHIAWPCTLWSVFNENMNYSWRPDELEALRADERELLRWTADICRFQVQQGRLFLGENVQKSRIWQEPDMEEIAALPDVGISVCDAGAYGAETSDGFPMIKPHRWIGNSPEILSNLQKRLTPEQKLFCKAIEGAETARSGEYGSGLVHAILKGLRAEAQKRNPARFMKKDTHETYYMKPNMDKEAWRSILDELEQRFENAHKRTYDLNRSDPMYLKVAELVPWSLEKVQVASTPAARRFPALKVPFTHRGAALKMSDGSICLETEDLAAVSYPQQRFSSPVRVGLFYFGTAPEESEMSSHEPFPPPPPGEKLWTAQQDGATESMTTRLGGPSWHLATRRMIRDRDTGVILQDLVHPPHQSADWVHFKFSEPKNVETAFYYVNMRTIKVGNNQVRVATGWEQWTPSESDVRMLKDAERNIHSGLWEDQVEDPPGEEEEMALPEAAEELQEPVELLPHQDDYWRYNDAGVIRVHIIPRHPLYVPQQHECPFNLDDLSDERHTYMDEQEEQPQPDNWRDSRDQQEYAQAWTGTSTLFWRRQPEEVETHGMPTGTAIMPSAALPPLAKQTPTLPPAAPAGGIHSSSQVVQQQIQQHVDQRKHGWDGSPDTCTKGKSKAFYTAYLNSSQRKQEARKIFDDAKLRRRILKSRVAYRDKNRGVPPLAAKARCVLIGCADPDLTSLTRCFSAPLYLVTGNCYGLANAPRVWYKRVVGVLEQNNFIMRDYDRCFFYHYHPKSGRLDCVMIVHVDDFMASYSEEFDVISLEKMFLWGSVTKLTTENEGIYRGKEVRLVADGDEVKVEVSQKAFCQNLDPPNIPPGKMEDKLTEEAWKEFRSLSGCLQWLAGQSRPELGATVSLANRGQEKTLADLKKLGEAVKHVITHPGEGITIPGITLDRSTVVLVYADSSWANAMAHSSQYGLLVVLRPTTISESTTPEKVWLLEVENELTSLQRDWPMASTNRYVAIIASLRREEECAREAECAFQRSSVA</sequence>
<dbReference type="EMBL" id="CAXAMM010017781">
    <property type="protein sequence ID" value="CAK9042124.1"/>
    <property type="molecule type" value="Genomic_DNA"/>
</dbReference>
<organism evidence="2 3">
    <name type="scientific">Durusdinium trenchii</name>
    <dbReference type="NCBI Taxonomy" id="1381693"/>
    <lineage>
        <taxon>Eukaryota</taxon>
        <taxon>Sar</taxon>
        <taxon>Alveolata</taxon>
        <taxon>Dinophyceae</taxon>
        <taxon>Suessiales</taxon>
        <taxon>Symbiodiniaceae</taxon>
        <taxon>Durusdinium</taxon>
    </lineage>
</organism>
<reference evidence="2 3" key="1">
    <citation type="submission" date="2024-02" db="EMBL/GenBank/DDBJ databases">
        <authorList>
            <person name="Chen Y."/>
            <person name="Shah S."/>
            <person name="Dougan E. K."/>
            <person name="Thang M."/>
            <person name="Chan C."/>
        </authorList>
    </citation>
    <scope>NUCLEOTIDE SEQUENCE [LARGE SCALE GENOMIC DNA]</scope>
</reference>
<name>A0ABP0LUD8_9DINO</name>